<keyword evidence="1" id="KW-0472">Membrane</keyword>
<keyword evidence="3" id="KW-1185">Reference proteome</keyword>
<feature type="transmembrane region" description="Helical" evidence="1">
    <location>
        <begin position="149"/>
        <end position="167"/>
    </location>
</feature>
<protein>
    <recommendedName>
        <fullName evidence="4">Nitrate reductase gamma subunit</fullName>
    </recommendedName>
</protein>
<sequence length="220" mass="24478">MSGSMEFLLWTKGPMFNIAIAIFAIGLLVRIAEIFMLGRAKNFAEARAGEWGPGLRTMVTRTVADPGTFQRAPFNVVVGWVWHIGFLMALLLFLPHIALIESLTGLSWPALPNPVISLVTSVTLVALIATLVHRMTHPVKKRISTVEDYVVWAVVFAVVLTGWLAYYRLVNPYPLVLGMHILSAEIMLILLPFTKLTHIFTTFIARWYNGAAFGRKGVQS</sequence>
<reference evidence="3" key="1">
    <citation type="submission" date="2016-10" db="EMBL/GenBank/DDBJ databases">
        <authorList>
            <person name="Varghese N."/>
            <person name="Submissions S."/>
        </authorList>
    </citation>
    <scope>NUCLEOTIDE SEQUENCE [LARGE SCALE GENOMIC DNA]</scope>
    <source>
        <strain evidence="3">DSM 217</strain>
    </source>
</reference>
<dbReference type="RefSeq" id="WP_093027723.1">
    <property type="nucleotide sequence ID" value="NZ_FNNZ01000001.1"/>
</dbReference>
<organism evidence="2 3">
    <name type="scientific">Thiocapsa roseopersicina</name>
    <dbReference type="NCBI Taxonomy" id="1058"/>
    <lineage>
        <taxon>Bacteria</taxon>
        <taxon>Pseudomonadati</taxon>
        <taxon>Pseudomonadota</taxon>
        <taxon>Gammaproteobacteria</taxon>
        <taxon>Chromatiales</taxon>
        <taxon>Chromatiaceae</taxon>
        <taxon>Thiocapsa</taxon>
    </lineage>
</organism>
<dbReference type="Proteomes" id="UP000198816">
    <property type="component" value="Unassembled WGS sequence"/>
</dbReference>
<gene>
    <name evidence="2" type="ORF">SAMN05421783_101493</name>
</gene>
<dbReference type="OrthoDB" id="7872966at2"/>
<name>A0A1H2R1Z6_THIRO</name>
<evidence type="ECO:0000313" key="2">
    <source>
        <dbReference type="EMBL" id="SDW12894.1"/>
    </source>
</evidence>
<evidence type="ECO:0008006" key="4">
    <source>
        <dbReference type="Google" id="ProtNLM"/>
    </source>
</evidence>
<dbReference type="SUPFAM" id="SSF103501">
    <property type="entry name" value="Respiratory nitrate reductase 1 gamma chain"/>
    <property type="match status" value="1"/>
</dbReference>
<dbReference type="InterPro" id="IPR036197">
    <property type="entry name" value="NarG-like_sf"/>
</dbReference>
<feature type="transmembrane region" description="Helical" evidence="1">
    <location>
        <begin position="110"/>
        <end position="129"/>
    </location>
</feature>
<dbReference type="EMBL" id="FNNZ01000001">
    <property type="protein sequence ID" value="SDW12894.1"/>
    <property type="molecule type" value="Genomic_DNA"/>
</dbReference>
<dbReference type="STRING" id="1058.SAMN05421783_101493"/>
<feature type="transmembrane region" description="Helical" evidence="1">
    <location>
        <begin position="77"/>
        <end position="98"/>
    </location>
</feature>
<dbReference type="Gene3D" id="1.20.950.20">
    <property type="entry name" value="Transmembrane di-heme cytochromes, Chain C"/>
    <property type="match status" value="1"/>
</dbReference>
<dbReference type="AlphaFoldDB" id="A0A1H2R1Z6"/>
<evidence type="ECO:0000256" key="1">
    <source>
        <dbReference type="SAM" id="Phobius"/>
    </source>
</evidence>
<keyword evidence="1" id="KW-1133">Transmembrane helix</keyword>
<keyword evidence="1" id="KW-0812">Transmembrane</keyword>
<accession>A0A1H2R1Z6</accession>
<feature type="transmembrane region" description="Helical" evidence="1">
    <location>
        <begin position="15"/>
        <end position="37"/>
    </location>
</feature>
<evidence type="ECO:0000313" key="3">
    <source>
        <dbReference type="Proteomes" id="UP000198816"/>
    </source>
</evidence>
<proteinExistence type="predicted"/>